<organism evidence="4 7">
    <name type="scientific">Staphylococcus felis</name>
    <dbReference type="NCBI Taxonomy" id="46127"/>
    <lineage>
        <taxon>Bacteria</taxon>
        <taxon>Bacillati</taxon>
        <taxon>Bacillota</taxon>
        <taxon>Bacilli</taxon>
        <taxon>Bacillales</taxon>
        <taxon>Staphylococcaceae</taxon>
        <taxon>Staphylococcus</taxon>
    </lineage>
</organism>
<evidence type="ECO:0000256" key="1">
    <source>
        <dbReference type="SAM" id="MobiDB-lite"/>
    </source>
</evidence>
<dbReference type="RefSeq" id="WP_115855940.1">
    <property type="nucleotide sequence ID" value="NZ_CAJUZQ010000002.1"/>
</dbReference>
<keyword evidence="2" id="KW-0472">Membrane</keyword>
<reference evidence="3 8" key="2">
    <citation type="submission" date="2020-12" db="EMBL/GenBank/DDBJ databases">
        <title>Genomic analysis of Staphylococcus felis from a cat with skin infection.</title>
        <authorList>
            <person name="Aslantas O."/>
            <person name="Keskin O."/>
            <person name="Buyukaltay K."/>
            <person name="Gullu Yucetepe A."/>
        </authorList>
    </citation>
    <scope>NUCLEOTIDE SEQUENCE [LARGE SCALE GENOMIC DNA]</scope>
    <source>
        <strain evidence="3 8">HARRANVET</strain>
    </source>
</reference>
<proteinExistence type="predicted"/>
<reference evidence="6 7" key="1">
    <citation type="journal article" date="2018" name="Vet. Microbiol.">
        <title>Characterisation of Staphylococcus felis isolated from cats using whole genome sequencing.</title>
        <authorList>
            <person name="Worthing K."/>
            <person name="Pang S."/>
            <person name="Trott D.J."/>
            <person name="Abraham S."/>
            <person name="Coombs G.W."/>
            <person name="Jordan D."/>
            <person name="McIntyre L."/>
            <person name="Davies M.R."/>
            <person name="Norris J."/>
        </authorList>
    </citation>
    <scope>NUCLEOTIDE SEQUENCE [LARGE SCALE GENOMIC DNA]</scope>
    <source>
        <strain evidence="5 6">F25</strain>
        <strain evidence="4 7">F9</strain>
    </source>
</reference>
<feature type="compositionally biased region" description="Basic and acidic residues" evidence="1">
    <location>
        <begin position="125"/>
        <end position="137"/>
    </location>
</feature>
<evidence type="ECO:0000256" key="2">
    <source>
        <dbReference type="SAM" id="Phobius"/>
    </source>
</evidence>
<evidence type="ECO:0000313" key="3">
    <source>
        <dbReference type="EMBL" id="MBH9580220.1"/>
    </source>
</evidence>
<dbReference type="Proteomes" id="UP000256562">
    <property type="component" value="Unassembled WGS sequence"/>
</dbReference>
<comment type="caution">
    <text evidence="4">The sequence shown here is derived from an EMBL/GenBank/DDBJ whole genome shotgun (WGS) entry which is preliminary data.</text>
</comment>
<keyword evidence="2" id="KW-1133">Transmembrane helix</keyword>
<name>A0A3E0IQ48_9STAP</name>
<evidence type="ECO:0000313" key="5">
    <source>
        <dbReference type="EMBL" id="REI25094.1"/>
    </source>
</evidence>
<keyword evidence="8" id="KW-1185">Reference proteome</keyword>
<evidence type="ECO:0000313" key="6">
    <source>
        <dbReference type="Proteomes" id="UP000256337"/>
    </source>
</evidence>
<protein>
    <submittedName>
        <fullName evidence="4">YtxH domain-containing protein</fullName>
    </submittedName>
</protein>
<sequence length="137" mass="15447">MAKSNNFLRAVIGIGTAVAAVVLSKKQNRDKLKEEYHKYKEDPESYKQRAQEKASQITDVANEEINKVKKDPKAYVNEVKQDPKTFLTNKKEAILNSNESHQTGERESTFDAEGGGDPSNNLHPSTEEKLNQDNKKN</sequence>
<gene>
    <name evidence="5" type="ORF">DOS76_00905</name>
    <name evidence="4" type="ORF">DOS83_05510</name>
    <name evidence="3" type="ORF">I9026_02425</name>
</gene>
<evidence type="ECO:0000313" key="7">
    <source>
        <dbReference type="Proteomes" id="UP000256562"/>
    </source>
</evidence>
<dbReference type="EMBL" id="JAEDAQ010000002">
    <property type="protein sequence ID" value="MBH9580220.1"/>
    <property type="molecule type" value="Genomic_DNA"/>
</dbReference>
<dbReference type="AlphaFoldDB" id="A0A3E0IQ48"/>
<accession>A0A3E0IQ48</accession>
<dbReference type="EMBL" id="QKXQ01000260">
    <property type="protein sequence ID" value="REH96331.1"/>
    <property type="molecule type" value="Genomic_DNA"/>
</dbReference>
<evidence type="ECO:0000313" key="4">
    <source>
        <dbReference type="EMBL" id="REH96331.1"/>
    </source>
</evidence>
<feature type="region of interest" description="Disordered" evidence="1">
    <location>
        <begin position="87"/>
        <end position="137"/>
    </location>
</feature>
<dbReference type="Proteomes" id="UP000597038">
    <property type="component" value="Unassembled WGS sequence"/>
</dbReference>
<dbReference type="OrthoDB" id="2398655at2"/>
<keyword evidence="2" id="KW-0812">Transmembrane</keyword>
<evidence type="ECO:0000313" key="8">
    <source>
        <dbReference type="Proteomes" id="UP000597038"/>
    </source>
</evidence>
<feature type="transmembrane region" description="Helical" evidence="2">
    <location>
        <begin position="6"/>
        <end position="23"/>
    </location>
</feature>
<dbReference type="Proteomes" id="UP000256337">
    <property type="component" value="Unassembled WGS sequence"/>
</dbReference>
<dbReference type="EMBL" id="QKYD01000017">
    <property type="protein sequence ID" value="REI25094.1"/>
    <property type="molecule type" value="Genomic_DNA"/>
</dbReference>